<dbReference type="InterPro" id="IPR036412">
    <property type="entry name" value="HAD-like_sf"/>
</dbReference>
<proteinExistence type="predicted"/>
<dbReference type="Gene3D" id="3.40.50.1000">
    <property type="entry name" value="HAD superfamily/HAD-like"/>
    <property type="match status" value="1"/>
</dbReference>
<feature type="domain" description="Polynucleotide kinase PNKP phosphatase" evidence="1">
    <location>
        <begin position="15"/>
        <end position="147"/>
    </location>
</feature>
<dbReference type="SUPFAM" id="SSF56784">
    <property type="entry name" value="HAD-like"/>
    <property type="match status" value="1"/>
</dbReference>
<dbReference type="InterPro" id="IPR023214">
    <property type="entry name" value="HAD_sf"/>
</dbReference>
<protein>
    <recommendedName>
        <fullName evidence="1">Polynucleotide kinase PNKP phosphatase domain-containing protein</fullName>
    </recommendedName>
</protein>
<evidence type="ECO:0000259" key="1">
    <source>
        <dbReference type="Pfam" id="PF25109"/>
    </source>
</evidence>
<keyword evidence="3" id="KW-1185">Reference proteome</keyword>
<gene>
    <name evidence="2" type="ORF">SCA03_52040</name>
</gene>
<organism evidence="2 3">
    <name type="scientific">Streptomyces cacaoi</name>
    <dbReference type="NCBI Taxonomy" id="1898"/>
    <lineage>
        <taxon>Bacteria</taxon>
        <taxon>Bacillati</taxon>
        <taxon>Actinomycetota</taxon>
        <taxon>Actinomycetes</taxon>
        <taxon>Kitasatosporales</taxon>
        <taxon>Streptomycetaceae</taxon>
        <taxon>Streptomyces</taxon>
    </lineage>
</organism>
<dbReference type="AlphaFoldDB" id="A0A4Y3R7E2"/>
<dbReference type="RefSeq" id="WP_030887451.1">
    <property type="nucleotide sequence ID" value="NZ_BJMM01000034.1"/>
</dbReference>
<dbReference type="Proteomes" id="UP000319210">
    <property type="component" value="Unassembled WGS sequence"/>
</dbReference>
<evidence type="ECO:0000313" key="2">
    <source>
        <dbReference type="EMBL" id="GEB52653.1"/>
    </source>
</evidence>
<reference evidence="2 3" key="1">
    <citation type="submission" date="2019-06" db="EMBL/GenBank/DDBJ databases">
        <title>Whole genome shotgun sequence of Streptomyces cacaoi subsp. cacaoi NBRC 12748.</title>
        <authorList>
            <person name="Hosoyama A."/>
            <person name="Uohara A."/>
            <person name="Ohji S."/>
            <person name="Ichikawa N."/>
        </authorList>
    </citation>
    <scope>NUCLEOTIDE SEQUENCE [LARGE SCALE GENOMIC DNA]</scope>
    <source>
        <strain evidence="2 3">NBRC 12748</strain>
    </source>
</reference>
<dbReference type="EMBL" id="BJMM01000034">
    <property type="protein sequence ID" value="GEB52653.1"/>
    <property type="molecule type" value="Genomic_DNA"/>
</dbReference>
<evidence type="ECO:0000313" key="3">
    <source>
        <dbReference type="Proteomes" id="UP000319210"/>
    </source>
</evidence>
<name>A0A4Y3R7E2_STRCI</name>
<accession>A0A4Y3R7E2</accession>
<sequence length="167" mass="18717">MVRDTYAAAHGGLAVFDLDGTLTDVRHRLHHVEGARRDWDAFFAAAVHDPPLAEGMALARRWARVCELAYVTGRPEQCRADTERWLAEHGLPTAPLWMRGPADRRPGRVAKPGLLRRLARGHLVEVVVDDDPEVCAAYRADGFPVVEADWARPSRTLRHVQEDEGRT</sequence>
<dbReference type="Pfam" id="PF25109">
    <property type="entry name" value="HAD_PNKP"/>
    <property type="match status" value="1"/>
</dbReference>
<comment type="caution">
    <text evidence="2">The sequence shown here is derived from an EMBL/GenBank/DDBJ whole genome shotgun (WGS) entry which is preliminary data.</text>
</comment>
<dbReference type="OrthoDB" id="5189293at2"/>
<dbReference type="InterPro" id="IPR056782">
    <property type="entry name" value="HAD_PNKP"/>
</dbReference>